<proteinExistence type="predicted"/>
<dbReference type="InterPro" id="IPR004556">
    <property type="entry name" value="HemK-like"/>
</dbReference>
<dbReference type="InterPro" id="IPR040758">
    <property type="entry name" value="PrmC_N"/>
</dbReference>
<dbReference type="Pfam" id="PF13847">
    <property type="entry name" value="Methyltransf_31"/>
    <property type="match status" value="1"/>
</dbReference>
<keyword evidence="2 6" id="KW-0808">Transferase</keyword>
<evidence type="ECO:0000256" key="2">
    <source>
        <dbReference type="ARBA" id="ARBA00022679"/>
    </source>
</evidence>
<evidence type="ECO:0000259" key="5">
    <source>
        <dbReference type="Pfam" id="PF17827"/>
    </source>
</evidence>
<dbReference type="GO" id="GO:0102559">
    <property type="term" value="F:peptide chain release factor N(5)-glutamine methyltransferase activity"/>
    <property type="evidence" value="ECO:0007669"/>
    <property type="project" value="UniProtKB-EC"/>
</dbReference>
<dbReference type="AlphaFoldDB" id="A0A3B0VHS6"/>
<feature type="domain" description="Release factor glutamine methyltransferase N-terminal" evidence="5">
    <location>
        <begin position="8"/>
        <end position="64"/>
    </location>
</feature>
<dbReference type="InterPro" id="IPR025714">
    <property type="entry name" value="Methyltranfer_dom"/>
</dbReference>
<reference evidence="6" key="1">
    <citation type="submission" date="2018-06" db="EMBL/GenBank/DDBJ databases">
        <authorList>
            <person name="Zhirakovskaya E."/>
        </authorList>
    </citation>
    <scope>NUCLEOTIDE SEQUENCE</scope>
</reference>
<sequence length="274" mass="30527">MEGGVEPPEAEAEAVLMIGHFSGLGRGDIFLRARRQPPAAVSSLIMKALGERLRSRRPLAYIIGEQEFWGRSFAVSPAVLIPRPETEILIEEVLRQFPAPMDSGPRQPLFLDLGTGSGIIAVTLALELPWMRGLALDLKHSALRQARGNARRLGAERLDFIQADWHSPFIGARRFSLVTANPPYVDSGVMEQLQPELRHEPLCALDGGRDGIEEIKRLTSGLSEIISPGGWFFMEIGYDQEDYVLGLFKSSEYEQVMVHRDYAGLPRVLQARLR</sequence>
<dbReference type="PANTHER" id="PTHR18895:SF74">
    <property type="entry name" value="MTRF1L RELEASE FACTOR GLUTAMINE METHYLTRANSFERASE"/>
    <property type="match status" value="1"/>
</dbReference>
<organism evidence="6">
    <name type="scientific">hydrothermal vent metagenome</name>
    <dbReference type="NCBI Taxonomy" id="652676"/>
    <lineage>
        <taxon>unclassified sequences</taxon>
        <taxon>metagenomes</taxon>
        <taxon>ecological metagenomes</taxon>
    </lineage>
</organism>
<protein>
    <submittedName>
        <fullName evidence="6">Peptide chain release factor N(5)-glutamine methyltransferase</fullName>
        <ecNumber evidence="6">2.1.1.297</ecNumber>
    </submittedName>
</protein>
<dbReference type="NCBIfam" id="TIGR03534">
    <property type="entry name" value="RF_mod_PrmC"/>
    <property type="match status" value="1"/>
</dbReference>
<dbReference type="GO" id="GO:0032259">
    <property type="term" value="P:methylation"/>
    <property type="evidence" value="ECO:0007669"/>
    <property type="project" value="UniProtKB-KW"/>
</dbReference>
<feature type="domain" description="Methyltransferase" evidence="4">
    <location>
        <begin position="110"/>
        <end position="181"/>
    </location>
</feature>
<dbReference type="Gene3D" id="3.40.50.150">
    <property type="entry name" value="Vaccinia Virus protein VP39"/>
    <property type="match status" value="1"/>
</dbReference>
<dbReference type="InterPro" id="IPR019874">
    <property type="entry name" value="RF_methyltr_PrmC"/>
</dbReference>
<dbReference type="PANTHER" id="PTHR18895">
    <property type="entry name" value="HEMK METHYLTRANSFERASE"/>
    <property type="match status" value="1"/>
</dbReference>
<accession>A0A3B0VHS6</accession>
<dbReference type="CDD" id="cd02440">
    <property type="entry name" value="AdoMet_MTases"/>
    <property type="match status" value="1"/>
</dbReference>
<evidence type="ECO:0000256" key="1">
    <source>
        <dbReference type="ARBA" id="ARBA00022603"/>
    </source>
</evidence>
<dbReference type="InterPro" id="IPR029063">
    <property type="entry name" value="SAM-dependent_MTases_sf"/>
</dbReference>
<dbReference type="EC" id="2.1.1.297" evidence="6"/>
<dbReference type="NCBIfam" id="TIGR00536">
    <property type="entry name" value="hemK_fam"/>
    <property type="match status" value="1"/>
</dbReference>
<dbReference type="Gene3D" id="1.10.8.10">
    <property type="entry name" value="DNA helicase RuvA subunit, C-terminal domain"/>
    <property type="match status" value="1"/>
</dbReference>
<evidence type="ECO:0000313" key="6">
    <source>
        <dbReference type="EMBL" id="VAW38542.1"/>
    </source>
</evidence>
<name>A0A3B0VHS6_9ZZZZ</name>
<dbReference type="EMBL" id="UOEX01000252">
    <property type="protein sequence ID" value="VAW38542.1"/>
    <property type="molecule type" value="Genomic_DNA"/>
</dbReference>
<dbReference type="SUPFAM" id="SSF53335">
    <property type="entry name" value="S-adenosyl-L-methionine-dependent methyltransferases"/>
    <property type="match status" value="1"/>
</dbReference>
<evidence type="ECO:0000259" key="4">
    <source>
        <dbReference type="Pfam" id="PF13847"/>
    </source>
</evidence>
<dbReference type="InterPro" id="IPR050320">
    <property type="entry name" value="N5-glutamine_MTase"/>
</dbReference>
<keyword evidence="1 6" id="KW-0489">Methyltransferase</keyword>
<gene>
    <name evidence="6" type="ORF">MNBD_DELTA03-1541</name>
</gene>
<keyword evidence="3" id="KW-0949">S-adenosyl-L-methionine</keyword>
<dbReference type="Pfam" id="PF17827">
    <property type="entry name" value="PrmC_N"/>
    <property type="match status" value="1"/>
</dbReference>
<evidence type="ECO:0000256" key="3">
    <source>
        <dbReference type="ARBA" id="ARBA00022691"/>
    </source>
</evidence>